<feature type="compositionally biased region" description="Basic and acidic residues" evidence="1">
    <location>
        <begin position="221"/>
        <end position="246"/>
    </location>
</feature>
<sequence>MDKNFKKWSRAVWKEADQEEEGVVPSIWISVSEDVVMWARGINAIRAMKELRHPDKKWERFELIKVKITSDSRTECDEFGITTTAEVSDEESENELEMGKRIQKKKTYDEFVTDANDLQEKVAPGNTQEKVASGNTQEKVASGNTQEKVASGTTKKTVTQQTKLRENQKELPDPPAPPPSASQSTSSGARGLDHLHSVRDPDPPDIRNQGARGLDNLNGVKDPDPPDIRDQGTRGLDHLHGARDPDPPDVTDQDLDHLHIIFRGQDPDPQDIWGHNCLQDVPIQGLLQEIDRGDPGQGLLSNNQELVNIHLNKRRILIPKDKKEMMFSFFR</sequence>
<gene>
    <name evidence="2" type="ORF">MCOR_56678</name>
</gene>
<feature type="compositionally biased region" description="Polar residues" evidence="1">
    <location>
        <begin position="125"/>
        <end position="152"/>
    </location>
</feature>
<evidence type="ECO:0000256" key="1">
    <source>
        <dbReference type="SAM" id="MobiDB-lite"/>
    </source>
</evidence>
<accession>A0A6J8EYC2</accession>
<dbReference type="EMBL" id="CACVKT020010075">
    <property type="protein sequence ID" value="CAC5424803.1"/>
    <property type="molecule type" value="Genomic_DNA"/>
</dbReference>
<reference evidence="2 3" key="1">
    <citation type="submission" date="2020-06" db="EMBL/GenBank/DDBJ databases">
        <authorList>
            <person name="Li R."/>
            <person name="Bekaert M."/>
        </authorList>
    </citation>
    <scope>NUCLEOTIDE SEQUENCE [LARGE SCALE GENOMIC DNA]</scope>
    <source>
        <strain evidence="3">wild</strain>
    </source>
</reference>
<name>A0A6J8EYC2_MYTCO</name>
<proteinExistence type="predicted"/>
<dbReference type="AlphaFoldDB" id="A0A6J8EYC2"/>
<evidence type="ECO:0000313" key="2">
    <source>
        <dbReference type="EMBL" id="CAC5424803.1"/>
    </source>
</evidence>
<dbReference type="OrthoDB" id="10500657at2759"/>
<feature type="compositionally biased region" description="Basic and acidic residues" evidence="1">
    <location>
        <begin position="191"/>
        <end position="205"/>
    </location>
</feature>
<feature type="compositionally biased region" description="Basic and acidic residues" evidence="1">
    <location>
        <begin position="163"/>
        <end position="172"/>
    </location>
</feature>
<evidence type="ECO:0000313" key="3">
    <source>
        <dbReference type="Proteomes" id="UP000507470"/>
    </source>
</evidence>
<keyword evidence="3" id="KW-1185">Reference proteome</keyword>
<feature type="compositionally biased region" description="Low complexity" evidence="1">
    <location>
        <begin position="153"/>
        <end position="162"/>
    </location>
</feature>
<organism evidence="2 3">
    <name type="scientific">Mytilus coruscus</name>
    <name type="common">Sea mussel</name>
    <dbReference type="NCBI Taxonomy" id="42192"/>
    <lineage>
        <taxon>Eukaryota</taxon>
        <taxon>Metazoa</taxon>
        <taxon>Spiralia</taxon>
        <taxon>Lophotrochozoa</taxon>
        <taxon>Mollusca</taxon>
        <taxon>Bivalvia</taxon>
        <taxon>Autobranchia</taxon>
        <taxon>Pteriomorphia</taxon>
        <taxon>Mytilida</taxon>
        <taxon>Mytiloidea</taxon>
        <taxon>Mytilidae</taxon>
        <taxon>Mytilinae</taxon>
        <taxon>Mytilus</taxon>
    </lineage>
</organism>
<protein>
    <submittedName>
        <fullName evidence="2">Uncharacterized protein</fullName>
    </submittedName>
</protein>
<dbReference type="Proteomes" id="UP000507470">
    <property type="component" value="Unassembled WGS sequence"/>
</dbReference>
<feature type="region of interest" description="Disordered" evidence="1">
    <location>
        <begin position="117"/>
        <end position="253"/>
    </location>
</feature>